<dbReference type="KEGG" id="vg:37618520"/>
<accession>A0A1C9C5A9</accession>
<keyword evidence="2" id="KW-1185">Reference proteome</keyword>
<evidence type="ECO:0000313" key="2">
    <source>
        <dbReference type="Proteomes" id="UP000232488"/>
    </source>
</evidence>
<dbReference type="RefSeq" id="YP_009507536.1">
    <property type="nucleotide sequence ID" value="NC_038553.1"/>
</dbReference>
<gene>
    <name evidence="1" type="primary">HaV53_ORF139</name>
</gene>
<protein>
    <submittedName>
        <fullName evidence="1">Uncharacterized protein</fullName>
    </submittedName>
</protein>
<name>A0A1C9C5A9_HAV01</name>
<dbReference type="Proteomes" id="UP000232488">
    <property type="component" value="Segment"/>
</dbReference>
<reference evidence="1 2" key="1">
    <citation type="submission" date="2016-03" db="EMBL/GenBank/DDBJ databases">
        <title>Genome sequences of a Phycodnavirus, Heterosigma akashiwo virus strain 53.</title>
        <authorList>
            <person name="Ueki S."/>
            <person name="Ogura Y."/>
            <person name="Hayashi T."/>
        </authorList>
    </citation>
    <scope>NUCLEOTIDE SEQUENCE [LARGE SCALE GENOMIC DNA]</scope>
    <source>
        <strain evidence="1">HaV53</strain>
    </source>
</reference>
<dbReference type="EMBL" id="KX008963">
    <property type="protein sequence ID" value="AOM63470.1"/>
    <property type="molecule type" value="Genomic_DNA"/>
</dbReference>
<organism evidence="1 2">
    <name type="scientific">Heterosigma akashiwo virus 01</name>
    <name type="common">HaV01</name>
    <dbReference type="NCBI Taxonomy" id="97195"/>
    <lineage>
        <taxon>Viruses</taxon>
        <taxon>Varidnaviria</taxon>
        <taxon>Bamfordvirae</taxon>
        <taxon>Nucleocytoviricota</taxon>
        <taxon>Megaviricetes</taxon>
        <taxon>Algavirales</taxon>
        <taxon>Phycodnaviridae</taxon>
        <taxon>Raphidovirus</taxon>
        <taxon>Raphidovirus japonicum</taxon>
    </lineage>
</organism>
<proteinExistence type="predicted"/>
<dbReference type="GeneID" id="37618520"/>
<evidence type="ECO:0000313" key="1">
    <source>
        <dbReference type="EMBL" id="AOM63470.1"/>
    </source>
</evidence>
<organismHost>
    <name type="scientific">Heterosigma akashiwo</name>
    <name type="common">Chromophytic alga</name>
    <name type="synonym">Heterosigma carterae</name>
    <dbReference type="NCBI Taxonomy" id="2829"/>
</organismHost>
<sequence>MKRGNHPLYSLFDCESFKKTSSKYIFNKCKLKNKIRNPRFQCSNITVFDKIEWFPTTMIMNFYNNKEQVFKTMLNLNYGIIDSKDHDVFKPKHNDMFKKEIDSAFDNNKIKGICGVSCLELPNNKLVYLIGEKHVKHTCDNSYIPAWQFIYNYILSNLKWSYVVDFLLEQDIHEIVKRQNRNFYIQRELDKYDLKKLRYIVSDICKYTKKGIDTENKNLKNSINKHVRIHRNDIRGILYNINVVGDALEILKKQMSEHNVSDDAYEIAKNMVNGLNDFLFVKSLDEFYIKYPWLREITSKFSDEYRRKFDRMIKTEYFSKINMFKRGLTIFDKFEFYVKMTVLLNDMYTIGYIMNDDVHRIVVYAGVYHTMHTEILLIKYFNFRIIWNNHGRYSLEKNDKDNNNDGNNDDEISCCYNKNEVK</sequence>